<evidence type="ECO:0008006" key="4">
    <source>
        <dbReference type="Google" id="ProtNLM"/>
    </source>
</evidence>
<evidence type="ECO:0000313" key="2">
    <source>
        <dbReference type="EMBL" id="KGX91578.1"/>
    </source>
</evidence>
<comment type="caution">
    <text evidence="2">The sequence shown here is derived from an EMBL/GenBank/DDBJ whole genome shotgun (WGS) entry which is preliminary data.</text>
</comment>
<accession>A0A0A5GK40</accession>
<dbReference type="Pfam" id="PF14177">
    <property type="entry name" value="YkyB"/>
    <property type="match status" value="1"/>
</dbReference>
<dbReference type="InterPro" id="IPR025552">
    <property type="entry name" value="YkyB"/>
</dbReference>
<dbReference type="STRING" id="1385510.GCA_000425205_02362"/>
<dbReference type="Proteomes" id="UP000030528">
    <property type="component" value="Unassembled WGS sequence"/>
</dbReference>
<name>A0A0A5GK40_9BACI</name>
<dbReference type="RefSeq" id="WP_051239885.1">
    <property type="nucleotide sequence ID" value="NZ_AULI01000009.1"/>
</dbReference>
<sequence length="168" mass="19350">MSQSRNNKSYTTSQIAEALFVVNKHAKTAPDPRELYTLKKEAIQQLLRKKQAKKIGLHFSNASKYSKQNSTLLVQVGDYYFHIPPKREDFQALQHLGEANQAYRNPKPSLSLSHAKRILQAYLGKNGQKPSNQNASRRSVPHSYQSSIYKPWGQLASWQDQPHYKKKR</sequence>
<dbReference type="eggNOG" id="ENOG50310Y3">
    <property type="taxonomic scope" value="Bacteria"/>
</dbReference>
<dbReference type="AlphaFoldDB" id="A0A0A5GK40"/>
<keyword evidence="3" id="KW-1185">Reference proteome</keyword>
<protein>
    <recommendedName>
        <fullName evidence="4">YkyB-like protein</fullName>
    </recommendedName>
</protein>
<evidence type="ECO:0000256" key="1">
    <source>
        <dbReference type="SAM" id="MobiDB-lite"/>
    </source>
</evidence>
<feature type="region of interest" description="Disordered" evidence="1">
    <location>
        <begin position="124"/>
        <end position="144"/>
    </location>
</feature>
<proteinExistence type="predicted"/>
<feature type="compositionally biased region" description="Polar residues" evidence="1">
    <location>
        <begin position="128"/>
        <end position="144"/>
    </location>
</feature>
<evidence type="ECO:0000313" key="3">
    <source>
        <dbReference type="Proteomes" id="UP000030528"/>
    </source>
</evidence>
<organism evidence="2 3">
    <name type="scientific">Pontibacillus halophilus JSM 076056 = DSM 19796</name>
    <dbReference type="NCBI Taxonomy" id="1385510"/>
    <lineage>
        <taxon>Bacteria</taxon>
        <taxon>Bacillati</taxon>
        <taxon>Bacillota</taxon>
        <taxon>Bacilli</taxon>
        <taxon>Bacillales</taxon>
        <taxon>Bacillaceae</taxon>
        <taxon>Pontibacillus</taxon>
    </lineage>
</organism>
<gene>
    <name evidence="2" type="ORF">N781_03550</name>
</gene>
<reference evidence="2 3" key="1">
    <citation type="submission" date="2013-08" db="EMBL/GenBank/DDBJ databases">
        <authorList>
            <person name="Huang J."/>
            <person name="Wang G."/>
        </authorList>
    </citation>
    <scope>NUCLEOTIDE SEQUENCE [LARGE SCALE GENOMIC DNA]</scope>
    <source>
        <strain evidence="2 3">JSM 076056</strain>
    </source>
</reference>
<dbReference type="EMBL" id="AVPE01000009">
    <property type="protein sequence ID" value="KGX91578.1"/>
    <property type="molecule type" value="Genomic_DNA"/>
</dbReference>
<dbReference type="OrthoDB" id="2360869at2"/>